<organism evidence="6 7">
    <name type="scientific">Paenibacillus xylanivorans</name>
    <dbReference type="NCBI Taxonomy" id="1705561"/>
    <lineage>
        <taxon>Bacteria</taxon>
        <taxon>Bacillati</taxon>
        <taxon>Bacillota</taxon>
        <taxon>Bacilli</taxon>
        <taxon>Bacillales</taxon>
        <taxon>Paenibacillaceae</taxon>
        <taxon>Paenibacillus</taxon>
    </lineage>
</organism>
<comment type="similarity">
    <text evidence="2">Belongs to the glycosyltransferase 2 family.</text>
</comment>
<evidence type="ECO:0000256" key="2">
    <source>
        <dbReference type="ARBA" id="ARBA00006739"/>
    </source>
</evidence>
<name>A0A0M9BKC5_9BACL</name>
<sequence>MTLTSIIIPTYNGLDLLKPCIDAIRKYTDPHTSYEIIVVDNGSVDGTAAYCARERIRFVRLPDNRGFPAACNAGLRAACGDELLLLNNDVTVTSRWLDNLRAALYSDANIGITGPMTNYASGIQQVELEFRDMAHFQELAAANNIVDASRWKEVRRIVGLCMLMRRSVMEDIGVLDEAYSPGHYEDDDYCYRACQKGYRLLVCGDVLVHHRGSASFLKTDPVAWKQLLERNRSIFINKWHVDPLKYIETSDEGGIVE</sequence>
<dbReference type="RefSeq" id="WP_053783197.1">
    <property type="nucleotide sequence ID" value="NZ_LITU01000075.1"/>
</dbReference>
<dbReference type="OrthoDB" id="8936324at2"/>
<keyword evidence="4 6" id="KW-0808">Transferase</keyword>
<comment type="caution">
    <text evidence="6">The sequence shown here is derived from an EMBL/GenBank/DDBJ whole genome shotgun (WGS) entry which is preliminary data.</text>
</comment>
<evidence type="ECO:0000256" key="4">
    <source>
        <dbReference type="ARBA" id="ARBA00022679"/>
    </source>
</evidence>
<keyword evidence="3" id="KW-0328">Glycosyltransferase</keyword>
<dbReference type="Pfam" id="PF00535">
    <property type="entry name" value="Glycos_transf_2"/>
    <property type="match status" value="1"/>
</dbReference>
<dbReference type="InterPro" id="IPR001173">
    <property type="entry name" value="Glyco_trans_2-like"/>
</dbReference>
<evidence type="ECO:0000259" key="5">
    <source>
        <dbReference type="Pfam" id="PF00535"/>
    </source>
</evidence>
<dbReference type="GO" id="GO:0016757">
    <property type="term" value="F:glycosyltransferase activity"/>
    <property type="evidence" value="ECO:0007669"/>
    <property type="project" value="UniProtKB-KW"/>
</dbReference>
<keyword evidence="7" id="KW-1185">Reference proteome</keyword>
<comment type="pathway">
    <text evidence="1">Cell wall biogenesis; cell wall polysaccharide biosynthesis.</text>
</comment>
<dbReference type="Gene3D" id="3.90.550.10">
    <property type="entry name" value="Spore Coat Polysaccharide Biosynthesis Protein SpsA, Chain A"/>
    <property type="match status" value="1"/>
</dbReference>
<dbReference type="InterPro" id="IPR029044">
    <property type="entry name" value="Nucleotide-diphossugar_trans"/>
</dbReference>
<dbReference type="PATRIC" id="fig|1705561.3.peg.5043"/>
<accession>A0A0M9BKC5</accession>
<proteinExistence type="inferred from homology"/>
<dbReference type="PANTHER" id="PTHR43179:SF12">
    <property type="entry name" value="GALACTOFURANOSYLTRANSFERASE GLFT2"/>
    <property type="match status" value="1"/>
</dbReference>
<dbReference type="PANTHER" id="PTHR43179">
    <property type="entry name" value="RHAMNOSYLTRANSFERASE WBBL"/>
    <property type="match status" value="1"/>
</dbReference>
<dbReference type="Proteomes" id="UP000037688">
    <property type="component" value="Unassembled WGS sequence"/>
</dbReference>
<gene>
    <name evidence="6" type="ORF">AMS66_24040</name>
</gene>
<feature type="domain" description="Glycosyltransferase 2-like" evidence="5">
    <location>
        <begin position="5"/>
        <end position="172"/>
    </location>
</feature>
<dbReference type="CDD" id="cd04186">
    <property type="entry name" value="GT_2_like_c"/>
    <property type="match status" value="1"/>
</dbReference>
<evidence type="ECO:0000256" key="1">
    <source>
        <dbReference type="ARBA" id="ARBA00004776"/>
    </source>
</evidence>
<protein>
    <submittedName>
        <fullName evidence="6">Glycosyl transferase family 2</fullName>
    </submittedName>
</protein>
<evidence type="ECO:0000256" key="3">
    <source>
        <dbReference type="ARBA" id="ARBA00022676"/>
    </source>
</evidence>
<reference evidence="6 7" key="1">
    <citation type="submission" date="2015-08" db="EMBL/GenBank/DDBJ databases">
        <title>Draft genome sequence of cellulolytic and xylanolytic Paenibacillus sp. A59, isolated from a decaying forest soil from Patagonia, Argentina.</title>
        <authorList>
            <person name="Ghio S."/>
            <person name="Caceres A.M."/>
            <person name="Talia P."/>
            <person name="Grasso D."/>
            <person name="Campos E."/>
        </authorList>
    </citation>
    <scope>NUCLEOTIDE SEQUENCE [LARGE SCALE GENOMIC DNA]</scope>
    <source>
        <strain evidence="6 7">A59</strain>
    </source>
</reference>
<dbReference type="SUPFAM" id="SSF53448">
    <property type="entry name" value="Nucleotide-diphospho-sugar transferases"/>
    <property type="match status" value="1"/>
</dbReference>
<evidence type="ECO:0000313" key="7">
    <source>
        <dbReference type="Proteomes" id="UP000037688"/>
    </source>
</evidence>
<dbReference type="AlphaFoldDB" id="A0A0M9BKC5"/>
<dbReference type="EMBL" id="LITU01000075">
    <property type="protein sequence ID" value="KOY13963.1"/>
    <property type="molecule type" value="Genomic_DNA"/>
</dbReference>
<evidence type="ECO:0000313" key="6">
    <source>
        <dbReference type="EMBL" id="KOY13963.1"/>
    </source>
</evidence>